<accession>A0ABW7Z1R4</accession>
<reference evidence="1 2" key="1">
    <citation type="submission" date="2024-10" db="EMBL/GenBank/DDBJ databases">
        <title>The Natural Products Discovery Center: Release of the First 8490 Sequenced Strains for Exploring Actinobacteria Biosynthetic Diversity.</title>
        <authorList>
            <person name="Kalkreuter E."/>
            <person name="Kautsar S.A."/>
            <person name="Yang D."/>
            <person name="Bader C.D."/>
            <person name="Teijaro C.N."/>
            <person name="Fluegel L."/>
            <person name="Davis C.M."/>
            <person name="Simpson J.R."/>
            <person name="Lauterbach L."/>
            <person name="Steele A.D."/>
            <person name="Gui C."/>
            <person name="Meng S."/>
            <person name="Li G."/>
            <person name="Viehrig K."/>
            <person name="Ye F."/>
            <person name="Su P."/>
            <person name="Kiefer A.F."/>
            <person name="Nichols A."/>
            <person name="Cepeda A.J."/>
            <person name="Yan W."/>
            <person name="Fan B."/>
            <person name="Jiang Y."/>
            <person name="Adhikari A."/>
            <person name="Zheng C.-J."/>
            <person name="Schuster L."/>
            <person name="Cowan T.M."/>
            <person name="Smanski M.J."/>
            <person name="Chevrette M.G."/>
            <person name="De Carvalho L.P.S."/>
            <person name="Shen B."/>
        </authorList>
    </citation>
    <scope>NUCLEOTIDE SEQUENCE [LARGE SCALE GENOMIC DNA]</scope>
    <source>
        <strain evidence="1 2">NPDC050545</strain>
    </source>
</reference>
<evidence type="ECO:0000313" key="2">
    <source>
        <dbReference type="Proteomes" id="UP001612741"/>
    </source>
</evidence>
<evidence type="ECO:0000313" key="1">
    <source>
        <dbReference type="EMBL" id="MFI6502119.1"/>
    </source>
</evidence>
<dbReference type="InterPro" id="IPR007061">
    <property type="entry name" value="MST-like"/>
</dbReference>
<comment type="caution">
    <text evidence="1">The sequence shown here is derived from an EMBL/GenBank/DDBJ whole genome shotgun (WGS) entry which is preliminary data.</text>
</comment>
<dbReference type="Gene3D" id="1.20.120.450">
    <property type="entry name" value="dinb family like domain"/>
    <property type="match status" value="1"/>
</dbReference>
<dbReference type="Pfam" id="PF04978">
    <property type="entry name" value="MST"/>
    <property type="match status" value="1"/>
</dbReference>
<proteinExistence type="predicted"/>
<protein>
    <submittedName>
        <fullName evidence="1">DinB family protein</fullName>
    </submittedName>
</protein>
<dbReference type="EMBL" id="JBITGY010000009">
    <property type="protein sequence ID" value="MFI6502119.1"/>
    <property type="molecule type" value="Genomic_DNA"/>
</dbReference>
<organism evidence="1 2">
    <name type="scientific">Nonomuraea typhae</name>
    <dbReference type="NCBI Taxonomy" id="2603600"/>
    <lineage>
        <taxon>Bacteria</taxon>
        <taxon>Bacillati</taxon>
        <taxon>Actinomycetota</taxon>
        <taxon>Actinomycetes</taxon>
        <taxon>Streptosporangiales</taxon>
        <taxon>Streptosporangiaceae</taxon>
        <taxon>Nonomuraea</taxon>
    </lineage>
</organism>
<dbReference type="InterPro" id="IPR034660">
    <property type="entry name" value="DinB/YfiT-like"/>
</dbReference>
<gene>
    <name evidence="1" type="ORF">ACIBG2_32390</name>
</gene>
<dbReference type="Proteomes" id="UP001612741">
    <property type="component" value="Unassembled WGS sequence"/>
</dbReference>
<sequence>MSSERDDLVQTLDKHRGFLKHTVQGLTDEQAALTPTASQLCLGGLIKHVATVEERWQRFAVGGAEAMNSVPIDWEGQFRMEREDTLEALLKRYDEVAAATTELVRTLDLDASHELPKAPWFEPGARWSVRRVMLHVIAETSQHAGHADIVRETIDGQKSMG</sequence>
<keyword evidence="2" id="KW-1185">Reference proteome</keyword>
<dbReference type="SUPFAM" id="SSF109854">
    <property type="entry name" value="DinB/YfiT-like putative metalloenzymes"/>
    <property type="match status" value="1"/>
</dbReference>
<name>A0ABW7Z1R4_9ACTN</name>
<dbReference type="RefSeq" id="WP_397087159.1">
    <property type="nucleotide sequence ID" value="NZ_JBITGY010000009.1"/>
</dbReference>